<dbReference type="AlphaFoldDB" id="A0A3B7M2G4"/>
<name>A0A3B7M2G4_9GAMM</name>
<evidence type="ECO:0000313" key="2">
    <source>
        <dbReference type="EMBL" id="AXY56799.1"/>
    </source>
</evidence>
<evidence type="ECO:0000259" key="1">
    <source>
        <dbReference type="Pfam" id="PF13472"/>
    </source>
</evidence>
<dbReference type="SUPFAM" id="SSF52266">
    <property type="entry name" value="SGNH hydrolase"/>
    <property type="match status" value="1"/>
</dbReference>
<accession>A0A3B7M2G4</accession>
<dbReference type="KEGG" id="achi:CDG60_09615"/>
<dbReference type="InterPro" id="IPR036514">
    <property type="entry name" value="SGNH_hydro_sf"/>
</dbReference>
<sequence length="578" mass="62319">MTNEIVKTVQETIQDCQHIQSFNNDEDTEKVITSRLGRQSLTMAGYIRLLMDTGGFEPFQTEAALKTSRPTVAKKAAKAMDTSKIWYWNGTVWIDTGLSEFDKAVSRAQELDDEVIIAASAEADQKAATAVINANKYTDDRVGTSVSSRIIPLAVDAEGYIPVWLEEGALDFADSVVIGKASSGSLIPMAVDRDGNIPVWIKDGKLGFAGLSDEAVELLNRRYLQTKYLTSVVSLRPIVSDGTSLFQWKAKAAKIKTGAAQQLRVAITGDSWTEHSVITGELIKLLRAEYGEAGSGWINLGAERNMLDGITITYSSGWTINDMDNGAAAFPYGCGPDGFTRSSSTAGSKITLGNLSKGNELSVFFGNTGGVFSYSVNGSAETEVTADAAQRLMINLSGTSSVVLTVKSGEICFWGMHMRKTTGAGVEVNKLGNGNCTGRDYLKISPGAQANLSEFIGADVVIIMLGTNDYRRGHSTADFANGIARIINGYRSASPGCACIVVAPAQSSVATPPIPLVDFTEMVFLLAPQIRAEYYNMYDDWAGFESENAQGQWNDNLHVSQAGAYRLAKKIYKSFLEL</sequence>
<feature type="domain" description="SGNH hydrolase-type esterase" evidence="1">
    <location>
        <begin position="433"/>
        <end position="564"/>
    </location>
</feature>
<reference evidence="3" key="1">
    <citation type="submission" date="2018-09" db="EMBL/GenBank/DDBJ databases">
        <title>The complete genome of Acinetobacter sp. strain WCHAc010005.</title>
        <authorList>
            <person name="Hu Y."/>
            <person name="Long H."/>
            <person name="Feng Y."/>
            <person name="Zong Z."/>
        </authorList>
    </citation>
    <scope>NUCLEOTIDE SEQUENCE [LARGE SCALE GENOMIC DNA]</scope>
    <source>
        <strain evidence="3">WCHAc010005</strain>
    </source>
</reference>
<keyword evidence="2" id="KW-0378">Hydrolase</keyword>
<proteinExistence type="predicted"/>
<dbReference type="GO" id="GO:0016788">
    <property type="term" value="F:hydrolase activity, acting on ester bonds"/>
    <property type="evidence" value="ECO:0007669"/>
    <property type="project" value="UniProtKB-ARBA"/>
</dbReference>
<dbReference type="RefSeq" id="WP_119023828.1">
    <property type="nucleotide sequence ID" value="NZ_CP032134.1"/>
</dbReference>
<dbReference type="EMBL" id="CP032134">
    <property type="protein sequence ID" value="AXY56799.1"/>
    <property type="molecule type" value="Genomic_DNA"/>
</dbReference>
<dbReference type="Gene3D" id="3.40.50.1110">
    <property type="entry name" value="SGNH hydrolase"/>
    <property type="match status" value="1"/>
</dbReference>
<dbReference type="Gene3D" id="2.60.120.1360">
    <property type="match status" value="1"/>
</dbReference>
<dbReference type="Pfam" id="PF13472">
    <property type="entry name" value="Lipase_GDSL_2"/>
    <property type="match status" value="1"/>
</dbReference>
<protein>
    <submittedName>
        <fullName evidence="2">SGNH/GDSL hydrolase family protein</fullName>
    </submittedName>
</protein>
<organism evidence="2 3">
    <name type="scientific">Acinetobacter chinensis</name>
    <dbReference type="NCBI Taxonomy" id="2004650"/>
    <lineage>
        <taxon>Bacteria</taxon>
        <taxon>Pseudomonadati</taxon>
        <taxon>Pseudomonadota</taxon>
        <taxon>Gammaproteobacteria</taxon>
        <taxon>Moraxellales</taxon>
        <taxon>Moraxellaceae</taxon>
        <taxon>Acinetobacter</taxon>
    </lineage>
</organism>
<gene>
    <name evidence="2" type="ORF">CDG60_09615</name>
</gene>
<evidence type="ECO:0000313" key="3">
    <source>
        <dbReference type="Proteomes" id="UP000263753"/>
    </source>
</evidence>
<dbReference type="CDD" id="cd00229">
    <property type="entry name" value="SGNH_hydrolase"/>
    <property type="match status" value="1"/>
</dbReference>
<dbReference type="Proteomes" id="UP000263753">
    <property type="component" value="Chromosome"/>
</dbReference>
<dbReference type="InterPro" id="IPR013830">
    <property type="entry name" value="SGNH_hydro"/>
</dbReference>